<dbReference type="InterPro" id="IPR058922">
    <property type="entry name" value="WHD_DRP"/>
</dbReference>
<dbReference type="InterPro" id="IPR041118">
    <property type="entry name" value="Rx_N"/>
</dbReference>
<dbReference type="ExpressionAtlas" id="A0A0Q3MGQ1">
    <property type="expression patterns" value="baseline"/>
</dbReference>
<keyword evidence="2" id="KW-0433">Leucine-rich repeat</keyword>
<dbReference type="EnsemblPlants" id="KQK03630">
    <property type="protein sequence ID" value="KQK03630"/>
    <property type="gene ID" value="BRADI_2g08990v3"/>
</dbReference>
<dbReference type="AlphaFoldDB" id="A0A0Q3MGQ1"/>
<reference evidence="11 12" key="1">
    <citation type="journal article" date="2010" name="Nature">
        <title>Genome sequencing and analysis of the model grass Brachypodium distachyon.</title>
        <authorList>
            <consortium name="International Brachypodium Initiative"/>
        </authorList>
    </citation>
    <scope>NUCLEOTIDE SEQUENCE [LARGE SCALE GENOMIC DNA]</scope>
    <source>
        <strain evidence="11 12">Bd21</strain>
    </source>
</reference>
<dbReference type="Gramene" id="KQK03630">
    <property type="protein sequence ID" value="KQK03630"/>
    <property type="gene ID" value="BRADI_2g08990v3"/>
</dbReference>
<comment type="similarity">
    <text evidence="1">Belongs to the disease resistance NB-LRR family.</text>
</comment>
<protein>
    <submittedName>
        <fullName evidence="11 12">Uncharacterized protein</fullName>
    </submittedName>
</protein>
<organism evidence="11">
    <name type="scientific">Brachypodium distachyon</name>
    <name type="common">Purple false brome</name>
    <name type="synonym">Trachynia distachya</name>
    <dbReference type="NCBI Taxonomy" id="15368"/>
    <lineage>
        <taxon>Eukaryota</taxon>
        <taxon>Viridiplantae</taxon>
        <taxon>Streptophyta</taxon>
        <taxon>Embryophyta</taxon>
        <taxon>Tracheophyta</taxon>
        <taxon>Spermatophyta</taxon>
        <taxon>Magnoliopsida</taxon>
        <taxon>Liliopsida</taxon>
        <taxon>Poales</taxon>
        <taxon>Poaceae</taxon>
        <taxon>BOP clade</taxon>
        <taxon>Pooideae</taxon>
        <taxon>Stipodae</taxon>
        <taxon>Brachypodieae</taxon>
        <taxon>Brachypodium</taxon>
    </lineage>
</organism>
<dbReference type="KEGG" id="bdi:104583052"/>
<dbReference type="Gene3D" id="1.20.5.4130">
    <property type="match status" value="1"/>
</dbReference>
<reference evidence="11" key="2">
    <citation type="submission" date="2017-06" db="EMBL/GenBank/DDBJ databases">
        <title>WGS assembly of Brachypodium distachyon.</title>
        <authorList>
            <consortium name="The International Brachypodium Initiative"/>
            <person name="Lucas S."/>
            <person name="Harmon-Smith M."/>
            <person name="Lail K."/>
            <person name="Tice H."/>
            <person name="Grimwood J."/>
            <person name="Bruce D."/>
            <person name="Barry K."/>
            <person name="Shu S."/>
            <person name="Lindquist E."/>
            <person name="Wang M."/>
            <person name="Pitluck S."/>
            <person name="Vogel J.P."/>
            <person name="Garvin D.F."/>
            <person name="Mockler T.C."/>
            <person name="Schmutz J."/>
            <person name="Rokhsar D."/>
            <person name="Bevan M.W."/>
        </authorList>
    </citation>
    <scope>NUCLEOTIDE SEQUENCE</scope>
    <source>
        <strain evidence="11">Bd21</strain>
    </source>
</reference>
<dbReference type="InterPro" id="IPR044974">
    <property type="entry name" value="Disease_R_plants"/>
</dbReference>
<dbReference type="Pfam" id="PF18052">
    <property type="entry name" value="Rx_N"/>
    <property type="match status" value="1"/>
</dbReference>
<evidence type="ECO:0000256" key="6">
    <source>
        <dbReference type="ARBA" id="ARBA00023054"/>
    </source>
</evidence>
<dbReference type="Pfam" id="PF23559">
    <property type="entry name" value="WHD_DRP"/>
    <property type="match status" value="1"/>
</dbReference>
<dbReference type="Pfam" id="PF23598">
    <property type="entry name" value="LRR_14"/>
    <property type="match status" value="1"/>
</dbReference>
<evidence type="ECO:0000256" key="7">
    <source>
        <dbReference type="SAM" id="MobiDB-lite"/>
    </source>
</evidence>
<accession>A0A0Q3MGQ1</accession>
<dbReference type="EMBL" id="CM000881">
    <property type="protein sequence ID" value="KQK03630.2"/>
    <property type="molecule type" value="Genomic_DNA"/>
</dbReference>
<name>A0A0Q3MGQ1_BRADI</name>
<dbReference type="PANTHER" id="PTHR23155:SF969">
    <property type="entry name" value="RX N-TERMINAL DOMAIN-CONTAINING PROTEIN"/>
    <property type="match status" value="1"/>
</dbReference>
<dbReference type="CDD" id="cd14798">
    <property type="entry name" value="RX-CC_like"/>
    <property type="match status" value="1"/>
</dbReference>
<keyword evidence="5" id="KW-0611">Plant defense</keyword>
<dbReference type="Gene3D" id="1.10.10.10">
    <property type="entry name" value="Winged helix-like DNA-binding domain superfamily/Winged helix DNA-binding domain"/>
    <property type="match status" value="1"/>
</dbReference>
<evidence type="ECO:0000259" key="8">
    <source>
        <dbReference type="Pfam" id="PF18052"/>
    </source>
</evidence>
<feature type="domain" description="Disease resistance N-terminal" evidence="8">
    <location>
        <begin position="9"/>
        <end position="84"/>
    </location>
</feature>
<sequence length="901" mass="99559">MAAQTQSAIEGLLRVLATAIKDEVQLMSGVPGDMKFIKDEMDSMNGFLMHLNKMESEHDDQIRAWMKQVREIAYVAEDCVQRYVRMDHHGIDRGGCAGTLATACLFLFRPRTYGQIRELGEQITELKALVHEVSERRQRYDVKVPAGHDRRLVQQNEPSSDQAEERREGFVRALEKELQEEERTARARAQEAPGPSLLGRSSLVIRARTKMQDAIAAVPSAVLGLGNGNDAVAQLPAVVVGRSSEAAATVRVILSKCSCPPAGVGAAEEAQGGGGLSEAEAFRCTKKMFLCALYVYPYPTNAELMKLKEGVVVEAPGVVTAQEARNQVMVFCYSMLSTQQKSCLQYLTAFNDETEISRTSMVRRWVAEGLVGKEPGGGATPEEAGERCFRELLLRGFIRAARRSDAGIVKSCRMDGPVKDFVDGITKSENFLATLPAHLQRQLDIRRIVRRPRPFMPAPRRNMLLGSRYCGAGCAWFDDEAEDDAMDKLVDYIKTLPKLYRLNVMDLGGCTGLRRHHLESFTEVEYLRYLSLRDTDVPRLPHARHMNRLAQLETLDIRGTNIPPRDTMRICLPRLKHLLAGRRITTTTAAETKATMLVTVHMPDRIGLMRDMETLSHVQVSIDGAELQGVAKLQQLRKLGVVVHANTATAAVLGRVLYVLAGCLRSLSVWVVDAVAVAHTRTTTTQQGKGQQGGGQGILDISSMHEIASSLALENLDIKGKMSLPSWIGRAPKLANVTLRDTEMDGGDALRRLAAVLSLRCLKLIRNAFTEQALRFKDVQFQALRFLVVEGDALTRVAFFAGDAAPKLEKIVWAIGGGSTIAQTQNEELIVGIQHLPSLKEIELKASFKVNNLLDWKQQQTTSANPRYSIRYISSTDDQLIIELPKATTDTTLILPAGVIN</sequence>
<dbReference type="GeneID" id="104583052"/>
<evidence type="ECO:0000259" key="10">
    <source>
        <dbReference type="Pfam" id="PF23598"/>
    </source>
</evidence>
<gene>
    <name evidence="12" type="primary">LOC104583052</name>
    <name evidence="11" type="ORF">BRADI_2g08990v3</name>
</gene>
<keyword evidence="13" id="KW-1185">Reference proteome</keyword>
<dbReference type="Proteomes" id="UP000008810">
    <property type="component" value="Chromosome 2"/>
</dbReference>
<dbReference type="GO" id="GO:0098542">
    <property type="term" value="P:defense response to other organism"/>
    <property type="evidence" value="ECO:0000318"/>
    <property type="project" value="GO_Central"/>
</dbReference>
<evidence type="ECO:0000256" key="3">
    <source>
        <dbReference type="ARBA" id="ARBA00022737"/>
    </source>
</evidence>
<dbReference type="InterPro" id="IPR038005">
    <property type="entry name" value="RX-like_CC"/>
</dbReference>
<dbReference type="InterPro" id="IPR055414">
    <property type="entry name" value="LRR_R13L4/SHOC2-like"/>
</dbReference>
<dbReference type="SUPFAM" id="SSF52058">
    <property type="entry name" value="L domain-like"/>
    <property type="match status" value="1"/>
</dbReference>
<dbReference type="RefSeq" id="XP_010233035.1">
    <property type="nucleotide sequence ID" value="XM_010234733.3"/>
</dbReference>
<proteinExistence type="inferred from homology"/>
<evidence type="ECO:0000313" key="12">
    <source>
        <dbReference type="EnsemblPlants" id="KQK03630"/>
    </source>
</evidence>
<evidence type="ECO:0000259" key="9">
    <source>
        <dbReference type="Pfam" id="PF23559"/>
    </source>
</evidence>
<dbReference type="Gene3D" id="3.80.10.10">
    <property type="entry name" value="Ribonuclease Inhibitor"/>
    <property type="match status" value="1"/>
</dbReference>
<feature type="domain" description="Disease resistance protein winged helix" evidence="9">
    <location>
        <begin position="350"/>
        <end position="422"/>
    </location>
</feature>
<feature type="region of interest" description="Disordered" evidence="7">
    <location>
        <begin position="146"/>
        <end position="168"/>
    </location>
</feature>
<feature type="domain" description="Disease resistance R13L4/SHOC-2-like LRR" evidence="10">
    <location>
        <begin position="494"/>
        <end position="850"/>
    </location>
</feature>
<keyword evidence="6" id="KW-0175">Coiled coil</keyword>
<evidence type="ECO:0000256" key="4">
    <source>
        <dbReference type="ARBA" id="ARBA00022741"/>
    </source>
</evidence>
<evidence type="ECO:0000256" key="2">
    <source>
        <dbReference type="ARBA" id="ARBA00022614"/>
    </source>
</evidence>
<dbReference type="GO" id="GO:0000166">
    <property type="term" value="F:nucleotide binding"/>
    <property type="evidence" value="ECO:0007669"/>
    <property type="project" value="UniProtKB-KW"/>
</dbReference>
<evidence type="ECO:0000313" key="13">
    <source>
        <dbReference type="Proteomes" id="UP000008810"/>
    </source>
</evidence>
<dbReference type="OrthoDB" id="672526at2759"/>
<keyword evidence="4" id="KW-0547">Nucleotide-binding</keyword>
<dbReference type="PANTHER" id="PTHR23155">
    <property type="entry name" value="DISEASE RESISTANCE PROTEIN RP"/>
    <property type="match status" value="1"/>
</dbReference>
<dbReference type="InterPro" id="IPR032675">
    <property type="entry name" value="LRR_dom_sf"/>
</dbReference>
<reference evidence="12" key="3">
    <citation type="submission" date="2018-08" db="UniProtKB">
        <authorList>
            <consortium name="EnsemblPlants"/>
        </authorList>
    </citation>
    <scope>IDENTIFICATION</scope>
    <source>
        <strain evidence="12">cv. Bd21</strain>
    </source>
</reference>
<evidence type="ECO:0000256" key="5">
    <source>
        <dbReference type="ARBA" id="ARBA00022821"/>
    </source>
</evidence>
<keyword evidence="3" id="KW-0677">Repeat</keyword>
<dbReference type="InterPro" id="IPR036388">
    <property type="entry name" value="WH-like_DNA-bd_sf"/>
</dbReference>
<evidence type="ECO:0000256" key="1">
    <source>
        <dbReference type="ARBA" id="ARBA00008894"/>
    </source>
</evidence>
<evidence type="ECO:0000313" key="11">
    <source>
        <dbReference type="EMBL" id="KQK03630.2"/>
    </source>
</evidence>